<evidence type="ECO:0000256" key="1">
    <source>
        <dbReference type="SAM" id="MobiDB-lite"/>
    </source>
</evidence>
<reference evidence="2" key="2">
    <citation type="submission" date="2021-04" db="EMBL/GenBank/DDBJ databases">
        <authorList>
            <person name="Gilroy R."/>
        </authorList>
    </citation>
    <scope>NUCLEOTIDE SEQUENCE</scope>
    <source>
        <strain evidence="2">ChiHecec2B26-446</strain>
    </source>
</reference>
<organism evidence="2 3">
    <name type="scientific">Candidatus Desulfovibrio intestinipullorum</name>
    <dbReference type="NCBI Taxonomy" id="2838536"/>
    <lineage>
        <taxon>Bacteria</taxon>
        <taxon>Pseudomonadati</taxon>
        <taxon>Thermodesulfobacteriota</taxon>
        <taxon>Desulfovibrionia</taxon>
        <taxon>Desulfovibrionales</taxon>
        <taxon>Desulfovibrionaceae</taxon>
        <taxon>Desulfovibrio</taxon>
    </lineage>
</organism>
<comment type="caution">
    <text evidence="2">The sequence shown here is derived from an EMBL/GenBank/DDBJ whole genome shotgun (WGS) entry which is preliminary data.</text>
</comment>
<dbReference type="PROSITE" id="PS51257">
    <property type="entry name" value="PROKAR_LIPOPROTEIN"/>
    <property type="match status" value="1"/>
</dbReference>
<dbReference type="Proteomes" id="UP000886752">
    <property type="component" value="Unassembled WGS sequence"/>
</dbReference>
<evidence type="ECO:0008006" key="4">
    <source>
        <dbReference type="Google" id="ProtNLM"/>
    </source>
</evidence>
<accession>A0A9D1PVQ9</accession>
<evidence type="ECO:0000313" key="2">
    <source>
        <dbReference type="EMBL" id="HIV99965.1"/>
    </source>
</evidence>
<proteinExistence type="predicted"/>
<feature type="region of interest" description="Disordered" evidence="1">
    <location>
        <begin position="199"/>
        <end position="240"/>
    </location>
</feature>
<dbReference type="EMBL" id="DXHV01000025">
    <property type="protein sequence ID" value="HIV99965.1"/>
    <property type="molecule type" value="Genomic_DNA"/>
</dbReference>
<reference evidence="2" key="1">
    <citation type="journal article" date="2021" name="PeerJ">
        <title>Extensive microbial diversity within the chicken gut microbiome revealed by metagenomics and culture.</title>
        <authorList>
            <person name="Gilroy R."/>
            <person name="Ravi A."/>
            <person name="Getino M."/>
            <person name="Pursley I."/>
            <person name="Horton D.L."/>
            <person name="Alikhan N.F."/>
            <person name="Baker D."/>
            <person name="Gharbi K."/>
            <person name="Hall N."/>
            <person name="Watson M."/>
            <person name="Adriaenssens E.M."/>
            <person name="Foster-Nyarko E."/>
            <person name="Jarju S."/>
            <person name="Secka A."/>
            <person name="Antonio M."/>
            <person name="Oren A."/>
            <person name="Chaudhuri R.R."/>
            <person name="La Ragione R."/>
            <person name="Hildebrand F."/>
            <person name="Pallen M.J."/>
        </authorList>
    </citation>
    <scope>NUCLEOTIDE SEQUENCE</scope>
    <source>
        <strain evidence="2">ChiHecec2B26-446</strain>
    </source>
</reference>
<evidence type="ECO:0000313" key="3">
    <source>
        <dbReference type="Proteomes" id="UP000886752"/>
    </source>
</evidence>
<protein>
    <recommendedName>
        <fullName evidence="4">Lipoprotein</fullName>
    </recommendedName>
</protein>
<gene>
    <name evidence="2" type="ORF">H9894_02085</name>
</gene>
<dbReference type="AlphaFoldDB" id="A0A9D1PVQ9"/>
<sequence length="240" mass="26662">MQHIRHAGLILCLWSVLLLAGCAQGSGRSAEVVDNGEYARLIRLFPKQMQAQGLADTGLAYHDAGKPDGQFGTLMFDRLSPDFLFNEKGHHIYLGATFHQTLTPSSRVYPDRDGQGFAIVHPSQRLAMRMLAVVDWNRDDHDDWLMRCTVETFRGNRVRHYYVLAPAPSGREMTHGTILASVEEMGLARPILQARDMSGYGRSEDELPPTVVEDALPGERPVTAPPTHDKSSGGVQERDI</sequence>
<name>A0A9D1PVQ9_9BACT</name>
<feature type="compositionally biased region" description="Basic and acidic residues" evidence="1">
    <location>
        <begin position="227"/>
        <end position="240"/>
    </location>
</feature>